<dbReference type="EMBL" id="DF977473">
    <property type="protein sequence ID" value="GAP87786.1"/>
    <property type="molecule type" value="Genomic_DNA"/>
</dbReference>
<dbReference type="OrthoDB" id="5314201at2759"/>
<accession>A0A1W2TI26</accession>
<proteinExistence type="predicted"/>
<keyword evidence="2" id="KW-1185">Reference proteome</keyword>
<dbReference type="Proteomes" id="UP000054516">
    <property type="component" value="Unassembled WGS sequence"/>
</dbReference>
<gene>
    <name evidence="1" type="ORF">SAMD00023353_2801260</name>
</gene>
<reference evidence="1" key="1">
    <citation type="submission" date="2016-03" db="EMBL/GenBank/DDBJ databases">
        <title>Draft genome sequence of Rosellinia necatrix.</title>
        <authorList>
            <person name="Kanematsu S."/>
        </authorList>
    </citation>
    <scope>NUCLEOTIDE SEQUENCE [LARGE SCALE GENOMIC DNA]</scope>
    <source>
        <strain evidence="1">W97</strain>
    </source>
</reference>
<organism evidence="1">
    <name type="scientific">Rosellinia necatrix</name>
    <name type="common">White root-rot fungus</name>
    <dbReference type="NCBI Taxonomy" id="77044"/>
    <lineage>
        <taxon>Eukaryota</taxon>
        <taxon>Fungi</taxon>
        <taxon>Dikarya</taxon>
        <taxon>Ascomycota</taxon>
        <taxon>Pezizomycotina</taxon>
        <taxon>Sordariomycetes</taxon>
        <taxon>Xylariomycetidae</taxon>
        <taxon>Xylariales</taxon>
        <taxon>Xylariaceae</taxon>
        <taxon>Rosellinia</taxon>
    </lineage>
</organism>
<sequence>MSNRAQDTRELKLPSPEQLNGLREELRLVSHKATAHGLGDQIIETIFHLPPSELYEAVRSVALTFGPFSSLPAAEYPSIATTIPHDDLKFKQPSPIVDDGESFLEYALAALTSYNELLEEKVAKFSIQSVRSLATIRESSDSAHDLTVIEERTTEAKLRKLLHMQQIAILREKFDYQDKNRSLKLEEYIELFRNETLFLNCYDRFLDDTYRPEPVPASPDGLWAEYDHVLQQIERWKDLIDFEEKGGEATEAIINRARQHVSQLVYSITRHCQVQLATVFHESLVANTKRSSHHKAVHDEAADIIKEIDWLWEEVIPVAHMSVSAQYLNPVLQHFKEWEDTKRFREAIMTTYSAGVLRFMNDRLSAVAERTQILIYHHQALNNVSWIRQLQEASSPTDLVPARMPHTLAQNVQPRRDHATAPENLQAFMRMYGAVPVQVDDPFPKATPSLLDEYVQSRAHKGDTLLQDLHKLFEAATKSGLTDKELGGELLLDSLLADSAATPLQPGSVYKDAQLEGSIAMLRDQANQVQEMFKDLKLEGPASAPDYVAHAYRQTADRLAAKVGESCFRDGENPNPACMTCIRCLKFEEFVRKWGC</sequence>
<protein>
    <submittedName>
        <fullName evidence="1">Putative vacuolar H+ Ca2</fullName>
    </submittedName>
</protein>
<evidence type="ECO:0000313" key="1">
    <source>
        <dbReference type="EMBL" id="GAP87786.1"/>
    </source>
</evidence>
<name>A0A1W2TI26_ROSNE</name>
<dbReference type="AlphaFoldDB" id="A0A1W2TI26"/>
<evidence type="ECO:0000313" key="2">
    <source>
        <dbReference type="Proteomes" id="UP000054516"/>
    </source>
</evidence>